<keyword evidence="5 10" id="KW-0552">Olfaction</keyword>
<keyword evidence="4 10" id="KW-0812">Transmembrane</keyword>
<comment type="similarity">
    <text evidence="10">Belongs to the insect chemoreceptor superfamily. Heteromeric odorant receptor channel (TC 1.A.69) family.</text>
</comment>
<dbReference type="GO" id="GO:0004984">
    <property type="term" value="F:olfactory receptor activity"/>
    <property type="evidence" value="ECO:0007669"/>
    <property type="project" value="InterPro"/>
</dbReference>
<dbReference type="GO" id="GO:0005886">
    <property type="term" value="C:plasma membrane"/>
    <property type="evidence" value="ECO:0007669"/>
    <property type="project" value="UniProtKB-SubCell"/>
</dbReference>
<feature type="transmembrane region" description="Helical" evidence="10">
    <location>
        <begin position="61"/>
        <end position="83"/>
    </location>
</feature>
<protein>
    <recommendedName>
        <fullName evidence="10">Odorant receptor</fullName>
    </recommendedName>
</protein>
<keyword evidence="6 10" id="KW-1133">Transmembrane helix</keyword>
<feature type="transmembrane region" description="Helical" evidence="10">
    <location>
        <begin position="32"/>
        <end position="49"/>
    </location>
</feature>
<evidence type="ECO:0000256" key="2">
    <source>
        <dbReference type="ARBA" id="ARBA00022475"/>
    </source>
</evidence>
<accession>A0A6I9WH60</accession>
<evidence type="ECO:0000256" key="8">
    <source>
        <dbReference type="ARBA" id="ARBA00023170"/>
    </source>
</evidence>
<comment type="subcellular location">
    <subcellularLocation>
        <location evidence="1 10">Cell membrane</location>
        <topology evidence="1 10">Multi-pass membrane protein</topology>
    </subcellularLocation>
</comment>
<keyword evidence="7 10" id="KW-0472">Membrane</keyword>
<evidence type="ECO:0000313" key="12">
    <source>
        <dbReference type="RefSeq" id="XP_011631028.2"/>
    </source>
</evidence>
<dbReference type="KEGG" id="pbar:105423079"/>
<keyword evidence="3 10" id="KW-0716">Sensory transduction</keyword>
<gene>
    <name evidence="12" type="primary">LOC105423079</name>
</gene>
<feature type="transmembrane region" description="Helical" evidence="10">
    <location>
        <begin position="294"/>
        <end position="312"/>
    </location>
</feature>
<feature type="transmembrane region" description="Helical" evidence="10">
    <location>
        <begin position="125"/>
        <end position="144"/>
    </location>
</feature>
<keyword evidence="8 10" id="KW-0675">Receptor</keyword>
<keyword evidence="2" id="KW-1003">Cell membrane</keyword>
<evidence type="ECO:0000313" key="11">
    <source>
        <dbReference type="Proteomes" id="UP000504615"/>
    </source>
</evidence>
<feature type="transmembrane region" description="Helical" evidence="10">
    <location>
        <begin position="183"/>
        <end position="205"/>
    </location>
</feature>
<evidence type="ECO:0000256" key="10">
    <source>
        <dbReference type="RuleBase" id="RU351113"/>
    </source>
</evidence>
<evidence type="ECO:0000256" key="3">
    <source>
        <dbReference type="ARBA" id="ARBA00022606"/>
    </source>
</evidence>
<feature type="transmembrane region" description="Helical" evidence="10">
    <location>
        <begin position="264"/>
        <end position="282"/>
    </location>
</feature>
<dbReference type="GO" id="GO:0005549">
    <property type="term" value="F:odorant binding"/>
    <property type="evidence" value="ECO:0007669"/>
    <property type="project" value="InterPro"/>
</dbReference>
<dbReference type="InterPro" id="IPR004117">
    <property type="entry name" value="7tm6_olfct_rcpt"/>
</dbReference>
<keyword evidence="11" id="KW-1185">Reference proteome</keyword>
<dbReference type="PANTHER" id="PTHR21137:SF35">
    <property type="entry name" value="ODORANT RECEPTOR 19A-RELATED"/>
    <property type="match status" value="1"/>
</dbReference>
<dbReference type="PANTHER" id="PTHR21137">
    <property type="entry name" value="ODORANT RECEPTOR"/>
    <property type="match status" value="1"/>
</dbReference>
<evidence type="ECO:0000256" key="4">
    <source>
        <dbReference type="ARBA" id="ARBA00022692"/>
    </source>
</evidence>
<evidence type="ECO:0000256" key="1">
    <source>
        <dbReference type="ARBA" id="ARBA00004651"/>
    </source>
</evidence>
<name>A0A6I9WH60_9HYME</name>
<dbReference type="Proteomes" id="UP000504615">
    <property type="component" value="Unplaced"/>
</dbReference>
<comment type="caution">
    <text evidence="10">Lacks conserved residue(s) required for the propagation of feature annotation.</text>
</comment>
<evidence type="ECO:0000256" key="6">
    <source>
        <dbReference type="ARBA" id="ARBA00022989"/>
    </source>
</evidence>
<dbReference type="RefSeq" id="XP_011631028.2">
    <property type="nucleotide sequence ID" value="XM_011632726.2"/>
</dbReference>
<organism evidence="11 12">
    <name type="scientific">Pogonomyrmex barbatus</name>
    <name type="common">red harvester ant</name>
    <dbReference type="NCBI Taxonomy" id="144034"/>
    <lineage>
        <taxon>Eukaryota</taxon>
        <taxon>Metazoa</taxon>
        <taxon>Ecdysozoa</taxon>
        <taxon>Arthropoda</taxon>
        <taxon>Hexapoda</taxon>
        <taxon>Insecta</taxon>
        <taxon>Pterygota</taxon>
        <taxon>Neoptera</taxon>
        <taxon>Endopterygota</taxon>
        <taxon>Hymenoptera</taxon>
        <taxon>Apocrita</taxon>
        <taxon>Aculeata</taxon>
        <taxon>Formicoidea</taxon>
        <taxon>Formicidae</taxon>
        <taxon>Myrmicinae</taxon>
        <taxon>Pogonomyrmex</taxon>
    </lineage>
</organism>
<evidence type="ECO:0000256" key="9">
    <source>
        <dbReference type="ARBA" id="ARBA00023224"/>
    </source>
</evidence>
<dbReference type="GeneID" id="105423079"/>
<reference evidence="12" key="1">
    <citation type="submission" date="2025-08" db="UniProtKB">
        <authorList>
            <consortium name="RefSeq"/>
        </authorList>
    </citation>
    <scope>IDENTIFICATION</scope>
</reference>
<dbReference type="OrthoDB" id="6765072at2759"/>
<sequence>MIPTSTIDRTMEFTLRLIGVWPDSSCRFLPRVVWTMTMIISQFLQYWYLFTHIGSDTLPDLLDSLSLCLSNSLLFLKLSLLWFNGRIIYNLFATMAEDWNECASTRLKMQSMINKAILSRRFSRFSIGAYSCSIFLFGVGNMVIQKSTDSEQLVEERQLIVKMELPPECSISPLYEIVSVTQFLVQSTLALVAGMLNAFIVTLILHVAGQIDIICHELLEIPIAEDKCDMRIVALRSIVNRHQRIIAFADSIENVFCYMSLMQFFSNMFVICFLGFIIVTSLNSPDVDLLLMRIMPYYIVMNLEAFVLCYSGEYLNSKSKSINEAAYNSFWYELKSTESKIIFFLIMKSQKELTMTIGKFMNLSLEGFTSILQASASYVSVLHAMY</sequence>
<dbReference type="GO" id="GO:0007165">
    <property type="term" value="P:signal transduction"/>
    <property type="evidence" value="ECO:0007669"/>
    <property type="project" value="UniProtKB-KW"/>
</dbReference>
<evidence type="ECO:0000256" key="5">
    <source>
        <dbReference type="ARBA" id="ARBA00022725"/>
    </source>
</evidence>
<dbReference type="AlphaFoldDB" id="A0A6I9WH60"/>
<evidence type="ECO:0000256" key="7">
    <source>
        <dbReference type="ARBA" id="ARBA00023136"/>
    </source>
</evidence>
<keyword evidence="9 10" id="KW-0807">Transducer</keyword>
<proteinExistence type="inferred from homology"/>
<dbReference type="Pfam" id="PF02949">
    <property type="entry name" value="7tm_6"/>
    <property type="match status" value="1"/>
</dbReference>